<name>A0A430ARC7_9ENTE</name>
<comment type="caution">
    <text evidence="1">The sequence shown here is derived from an EMBL/GenBank/DDBJ whole genome shotgun (WGS) entry which is preliminary data.</text>
</comment>
<keyword evidence="2" id="KW-1185">Reference proteome</keyword>
<organism evidence="1 2">
    <name type="scientific">Vagococcus acidifermentans</name>
    <dbReference type="NCBI Taxonomy" id="564710"/>
    <lineage>
        <taxon>Bacteria</taxon>
        <taxon>Bacillati</taxon>
        <taxon>Bacillota</taxon>
        <taxon>Bacilli</taxon>
        <taxon>Lactobacillales</taxon>
        <taxon>Enterococcaceae</taxon>
        <taxon>Vagococcus</taxon>
    </lineage>
</organism>
<proteinExistence type="predicted"/>
<gene>
    <name evidence="1" type="ORF">CBF27_09850</name>
</gene>
<sequence length="147" mass="17103">MFGFKKRKDKKLAEAERQNVLREFTEELRRYDISDEAFAVISYGFLIELLKDSRSKEKQLADLDREFAKDILAIPETQWEKLKKTIARSTSSFQPEYQEWLVSGIELYHNYVAGGRQTSSFSALVSDSFSDIFSNNDEIVVDRNDIT</sequence>
<evidence type="ECO:0000313" key="1">
    <source>
        <dbReference type="EMBL" id="RSU10612.1"/>
    </source>
</evidence>
<dbReference type="Proteomes" id="UP000286773">
    <property type="component" value="Unassembled WGS sequence"/>
</dbReference>
<protein>
    <submittedName>
        <fullName evidence="1">Uncharacterized protein</fullName>
    </submittedName>
</protein>
<evidence type="ECO:0000313" key="2">
    <source>
        <dbReference type="Proteomes" id="UP000286773"/>
    </source>
</evidence>
<reference evidence="1 2" key="1">
    <citation type="submission" date="2017-05" db="EMBL/GenBank/DDBJ databases">
        <title>Vagococcus spp. assemblies.</title>
        <authorList>
            <person name="Gulvik C.A."/>
        </authorList>
    </citation>
    <scope>NUCLEOTIDE SEQUENCE [LARGE SCALE GENOMIC DNA]</scope>
    <source>
        <strain evidence="1 2">LMG 24798</strain>
    </source>
</reference>
<accession>A0A430ARC7</accession>
<dbReference type="AlphaFoldDB" id="A0A430ARC7"/>
<dbReference type="RefSeq" id="WP_126814139.1">
    <property type="nucleotide sequence ID" value="NZ_NGKC01000011.1"/>
</dbReference>
<dbReference type="EMBL" id="NGKC01000011">
    <property type="protein sequence ID" value="RSU10612.1"/>
    <property type="molecule type" value="Genomic_DNA"/>
</dbReference>